<evidence type="ECO:0000313" key="2">
    <source>
        <dbReference type="Proteomes" id="UP001276659"/>
    </source>
</evidence>
<dbReference type="EMBL" id="JASNWA010000004">
    <property type="protein sequence ID" value="KAK3177120.1"/>
    <property type="molecule type" value="Genomic_DNA"/>
</dbReference>
<dbReference type="SUPFAM" id="SSF56399">
    <property type="entry name" value="ADP-ribosylation"/>
    <property type="match status" value="1"/>
</dbReference>
<dbReference type="PANTHER" id="PTHR34129:SF1">
    <property type="entry name" value="DUF952 DOMAIN-CONTAINING PROTEIN"/>
    <property type="match status" value="1"/>
</dbReference>
<dbReference type="PANTHER" id="PTHR34129">
    <property type="entry name" value="BLR1139 PROTEIN"/>
    <property type="match status" value="1"/>
</dbReference>
<evidence type="ECO:0000313" key="1">
    <source>
        <dbReference type="EMBL" id="KAK3177120.1"/>
    </source>
</evidence>
<dbReference type="Proteomes" id="UP001276659">
    <property type="component" value="Unassembled WGS sequence"/>
</dbReference>
<protein>
    <recommendedName>
        <fullName evidence="3">DUF952 domain protein</fullName>
    </recommendedName>
</protein>
<keyword evidence="2" id="KW-1185">Reference proteome</keyword>
<dbReference type="Gene3D" id="3.20.170.20">
    <property type="entry name" value="Protein of unknown function DUF952"/>
    <property type="match status" value="1"/>
</dbReference>
<dbReference type="InterPro" id="IPR009297">
    <property type="entry name" value="DUF952"/>
</dbReference>
<gene>
    <name evidence="1" type="ORF">OEA41_008448</name>
</gene>
<accession>A0AAE0DQZ9</accession>
<dbReference type="Pfam" id="PF06108">
    <property type="entry name" value="DUF952"/>
    <property type="match status" value="1"/>
</dbReference>
<organism evidence="1 2">
    <name type="scientific">Lepraria neglecta</name>
    <dbReference type="NCBI Taxonomy" id="209136"/>
    <lineage>
        <taxon>Eukaryota</taxon>
        <taxon>Fungi</taxon>
        <taxon>Dikarya</taxon>
        <taxon>Ascomycota</taxon>
        <taxon>Pezizomycotina</taxon>
        <taxon>Lecanoromycetes</taxon>
        <taxon>OSLEUM clade</taxon>
        <taxon>Lecanoromycetidae</taxon>
        <taxon>Lecanorales</taxon>
        <taxon>Lecanorineae</taxon>
        <taxon>Stereocaulaceae</taxon>
        <taxon>Lepraria</taxon>
    </lineage>
</organism>
<comment type="caution">
    <text evidence="1">The sequence shown here is derived from an EMBL/GenBank/DDBJ whole genome shotgun (WGS) entry which is preliminary data.</text>
</comment>
<dbReference type="AlphaFoldDB" id="A0AAE0DQZ9"/>
<proteinExistence type="predicted"/>
<sequence length="123" mass="13710">MPAPSPLPEYLYKILPEAPPDPLPSNLPLSALDAKDGFIHLSTAEQTPATAGRFFSKTNSLSLLKIPLARIEKNVKWEEASSGCFAHLYGAEFGRKQIVEAKDFMKGENEEWTNVLEKDAWLH</sequence>
<reference evidence="1" key="1">
    <citation type="submission" date="2022-11" db="EMBL/GenBank/DDBJ databases">
        <title>Chromosomal genome sequence assembly and mating type (MAT) locus characterization of the leprose asexual lichenized fungus Lepraria neglecta (Nyl.) Erichsen.</title>
        <authorList>
            <person name="Allen J.L."/>
            <person name="Pfeffer B."/>
        </authorList>
    </citation>
    <scope>NUCLEOTIDE SEQUENCE</scope>
    <source>
        <strain evidence="1">Allen 5258</strain>
    </source>
</reference>
<name>A0AAE0DQZ9_9LECA</name>
<evidence type="ECO:0008006" key="3">
    <source>
        <dbReference type="Google" id="ProtNLM"/>
    </source>
</evidence>